<sequence>MLVIFLPPLLLDGAWFIARLRRHVVGIESLAVGAVFFTTAIVAVVTPPHSIASLGCLRALGAIVSHRTPFPPAPCLKG</sequence>
<evidence type="ECO:0000313" key="2">
    <source>
        <dbReference type="Proteomes" id="UP000004038"/>
    </source>
</evidence>
<protein>
    <submittedName>
        <fullName evidence="1">Uncharacterized protein</fullName>
    </submittedName>
</protein>
<gene>
    <name evidence="1" type="ORF">SM0020_03905</name>
</gene>
<dbReference type="AlphaFoldDB" id="H0FUE3"/>
<name>H0FUE3_RHIML</name>
<dbReference type="PATRIC" id="fig|1107881.3.peg.779"/>
<organism evidence="1 2">
    <name type="scientific">Sinorhizobium meliloti CCNWSX0020</name>
    <dbReference type="NCBI Taxonomy" id="1107881"/>
    <lineage>
        <taxon>Bacteria</taxon>
        <taxon>Pseudomonadati</taxon>
        <taxon>Pseudomonadota</taxon>
        <taxon>Alphaproteobacteria</taxon>
        <taxon>Hyphomicrobiales</taxon>
        <taxon>Rhizobiaceae</taxon>
        <taxon>Sinorhizobium/Ensifer group</taxon>
        <taxon>Sinorhizobium</taxon>
    </lineage>
</organism>
<dbReference type="Proteomes" id="UP000004038">
    <property type="component" value="Unassembled WGS sequence"/>
</dbReference>
<accession>H0FUE3</accession>
<evidence type="ECO:0000313" key="1">
    <source>
        <dbReference type="EMBL" id="EHK79474.1"/>
    </source>
</evidence>
<proteinExistence type="predicted"/>
<dbReference type="EMBL" id="AGVV01000004">
    <property type="protein sequence ID" value="EHK79474.1"/>
    <property type="molecule type" value="Genomic_DNA"/>
</dbReference>
<reference evidence="1 2" key="1">
    <citation type="journal article" date="2012" name="J. Bacteriol.">
        <title>Draft Genome Sequence of Sinorhizobium meliloti CCNWSX0020, a Nitrogen-Fixing Symbiont with Copper Tolerance Capability Isolated from Lead-Zinc Mine Tailings.</title>
        <authorList>
            <person name="Li Z."/>
            <person name="Ma Z."/>
            <person name="Hao X."/>
            <person name="Wei G."/>
        </authorList>
    </citation>
    <scope>NUCLEOTIDE SEQUENCE [LARGE SCALE GENOMIC DNA]</scope>
    <source>
        <strain evidence="1 2">CCNWSX0020</strain>
    </source>
</reference>